<feature type="chain" id="PRO_5034193757" evidence="3">
    <location>
        <begin position="29"/>
        <end position="226"/>
    </location>
</feature>
<comment type="subcellular location">
    <subcellularLocation>
        <location evidence="1">Secreted</location>
    </subcellularLocation>
</comment>
<dbReference type="PANTHER" id="PTHR20914:SF24">
    <property type="entry name" value="LYMPHOCYTE ANTIGEN 6 FAMILY MEMBER M2-RELATED"/>
    <property type="match status" value="1"/>
</dbReference>
<name>A0A8C1P975_CYPCA</name>
<evidence type="ECO:0000256" key="3">
    <source>
        <dbReference type="SAM" id="SignalP"/>
    </source>
</evidence>
<evidence type="ECO:0000313" key="5">
    <source>
        <dbReference type="Ensembl" id="ENSCCRP00010104030.1"/>
    </source>
</evidence>
<dbReference type="SUPFAM" id="SSF57302">
    <property type="entry name" value="Snake toxin-like"/>
    <property type="match status" value="2"/>
</dbReference>
<dbReference type="Pfam" id="PF00087">
    <property type="entry name" value="Toxin_TOLIP"/>
    <property type="match status" value="2"/>
</dbReference>
<dbReference type="InterPro" id="IPR035076">
    <property type="entry name" value="Toxin/TOLIP"/>
</dbReference>
<feature type="domain" description="Snake toxin/toxin-like" evidence="4">
    <location>
        <begin position="31"/>
        <end position="113"/>
    </location>
</feature>
<dbReference type="Proteomes" id="UP000694427">
    <property type="component" value="Unplaced"/>
</dbReference>
<dbReference type="PANTHER" id="PTHR20914">
    <property type="entry name" value="LY6/PLAUR DOMAIN-CONTAINING PROTEIN 8"/>
    <property type="match status" value="1"/>
</dbReference>
<dbReference type="AlphaFoldDB" id="A0A8C1P975"/>
<dbReference type="InterPro" id="IPR045860">
    <property type="entry name" value="Snake_toxin-like_sf"/>
</dbReference>
<dbReference type="Gene3D" id="2.10.60.10">
    <property type="entry name" value="CD59"/>
    <property type="match status" value="2"/>
</dbReference>
<reference evidence="5" key="1">
    <citation type="submission" date="2025-08" db="UniProtKB">
        <authorList>
            <consortium name="Ensembl"/>
        </authorList>
    </citation>
    <scope>IDENTIFICATION</scope>
</reference>
<feature type="domain" description="Snake toxin/toxin-like" evidence="4">
    <location>
        <begin position="137"/>
        <end position="203"/>
    </location>
</feature>
<dbReference type="Ensembl" id="ENSCCRT00010115583.1">
    <property type="protein sequence ID" value="ENSCCRP00010104030.1"/>
    <property type="gene ID" value="ENSCCRG00010045834.1"/>
</dbReference>
<dbReference type="InterPro" id="IPR050918">
    <property type="entry name" value="CNF-like_PLA2_Inhibitor"/>
</dbReference>
<sequence length="226" mass="25993">MKHCSFLFRHKMHLQVSIVLLFILLTGGFCLVCYECQGPKGIPCEENMTCDDEHSMCATKRIIEYSSPEYGDKVTETTERSCATPDDCESWSITTGNWNKSVSIQCCDTDLCNEQVDIDFYFDYDVYHVSYDHDEKKCFACDEDEEDCSHIKSCMEDEDYCFTAKRNQSHTLKGCASKYICDDPLKWLGPGRRITCCEGYLCNGTQSVSQSLLFLCWSLLFFILLH</sequence>
<evidence type="ECO:0000256" key="1">
    <source>
        <dbReference type="ARBA" id="ARBA00004613"/>
    </source>
</evidence>
<feature type="signal peptide" evidence="3">
    <location>
        <begin position="1"/>
        <end position="28"/>
    </location>
</feature>
<dbReference type="GO" id="GO:0005576">
    <property type="term" value="C:extracellular region"/>
    <property type="evidence" value="ECO:0007669"/>
    <property type="project" value="UniProtKB-SubCell"/>
</dbReference>
<evidence type="ECO:0000313" key="6">
    <source>
        <dbReference type="Proteomes" id="UP000694427"/>
    </source>
</evidence>
<evidence type="ECO:0000256" key="2">
    <source>
        <dbReference type="ARBA" id="ARBA00022525"/>
    </source>
</evidence>
<protein>
    <submittedName>
        <fullName evidence="5">Si:dkey-102g19.3</fullName>
    </submittedName>
</protein>
<keyword evidence="3" id="KW-0732">Signal</keyword>
<keyword evidence="2" id="KW-0964">Secreted</keyword>
<accession>A0A8C1P975</accession>
<keyword evidence="6" id="KW-1185">Reference proteome</keyword>
<proteinExistence type="predicted"/>
<organism evidence="5 6">
    <name type="scientific">Cyprinus carpio</name>
    <name type="common">Common carp</name>
    <dbReference type="NCBI Taxonomy" id="7962"/>
    <lineage>
        <taxon>Eukaryota</taxon>
        <taxon>Metazoa</taxon>
        <taxon>Chordata</taxon>
        <taxon>Craniata</taxon>
        <taxon>Vertebrata</taxon>
        <taxon>Euteleostomi</taxon>
        <taxon>Actinopterygii</taxon>
        <taxon>Neopterygii</taxon>
        <taxon>Teleostei</taxon>
        <taxon>Ostariophysi</taxon>
        <taxon>Cypriniformes</taxon>
        <taxon>Cyprinidae</taxon>
        <taxon>Cyprininae</taxon>
        <taxon>Cyprinus</taxon>
    </lineage>
</organism>
<evidence type="ECO:0000259" key="4">
    <source>
        <dbReference type="Pfam" id="PF00087"/>
    </source>
</evidence>
<reference evidence="5" key="2">
    <citation type="submission" date="2025-09" db="UniProtKB">
        <authorList>
            <consortium name="Ensembl"/>
        </authorList>
    </citation>
    <scope>IDENTIFICATION</scope>
</reference>